<dbReference type="Proteomes" id="UP000186917">
    <property type="component" value="Unassembled WGS sequence"/>
</dbReference>
<name>A0A1N7N9X8_9BACT</name>
<protein>
    <submittedName>
        <fullName evidence="1">Uncharacterized protein</fullName>
    </submittedName>
</protein>
<keyword evidence="2" id="KW-1185">Reference proteome</keyword>
<evidence type="ECO:0000313" key="1">
    <source>
        <dbReference type="EMBL" id="SIS95187.1"/>
    </source>
</evidence>
<dbReference type="AlphaFoldDB" id="A0A1N7N9X8"/>
<gene>
    <name evidence="1" type="ORF">SAMN05421788_102283</name>
</gene>
<organism evidence="1 2">
    <name type="scientific">Filimonas lacunae</name>
    <dbReference type="NCBI Taxonomy" id="477680"/>
    <lineage>
        <taxon>Bacteria</taxon>
        <taxon>Pseudomonadati</taxon>
        <taxon>Bacteroidota</taxon>
        <taxon>Chitinophagia</taxon>
        <taxon>Chitinophagales</taxon>
        <taxon>Chitinophagaceae</taxon>
        <taxon>Filimonas</taxon>
    </lineage>
</organism>
<proteinExistence type="predicted"/>
<reference evidence="2" key="1">
    <citation type="submission" date="2017-01" db="EMBL/GenBank/DDBJ databases">
        <authorList>
            <person name="Varghese N."/>
            <person name="Submissions S."/>
        </authorList>
    </citation>
    <scope>NUCLEOTIDE SEQUENCE [LARGE SCALE GENOMIC DNA]</scope>
    <source>
        <strain evidence="2">DSM 21054</strain>
    </source>
</reference>
<accession>A0A1N7N9X8</accession>
<evidence type="ECO:0000313" key="2">
    <source>
        <dbReference type="Proteomes" id="UP000186917"/>
    </source>
</evidence>
<sequence>MQELSEEEQKFLEKYRELSGAVLKFSEVMQVLVGSIRVLLAYLPENMEERKELMERVHQLVQTI</sequence>
<dbReference type="EMBL" id="FTOR01000002">
    <property type="protein sequence ID" value="SIS95187.1"/>
    <property type="molecule type" value="Genomic_DNA"/>
</dbReference>